<dbReference type="InterPro" id="IPR017441">
    <property type="entry name" value="Protein_kinase_ATP_BS"/>
</dbReference>
<gene>
    <name evidence="16" type="ORF">MtrunA17_Chr1g0160701</name>
</gene>
<dbReference type="SMART" id="SM00220">
    <property type="entry name" value="S_TKc"/>
    <property type="match status" value="1"/>
</dbReference>
<feature type="region of interest" description="Disordered" evidence="13">
    <location>
        <begin position="622"/>
        <end position="664"/>
    </location>
</feature>
<dbReference type="GO" id="GO:0030247">
    <property type="term" value="F:polysaccharide binding"/>
    <property type="evidence" value="ECO:0007669"/>
    <property type="project" value="InterPro"/>
</dbReference>
<keyword evidence="6 12" id="KW-0547">Nucleotide-binding</keyword>
<keyword evidence="2" id="KW-0723">Serine/threonine-protein kinase</keyword>
<evidence type="ECO:0000259" key="15">
    <source>
        <dbReference type="PROSITE" id="PS50011"/>
    </source>
</evidence>
<feature type="transmembrane region" description="Helical" evidence="14">
    <location>
        <begin position="12"/>
        <end position="32"/>
    </location>
</feature>
<keyword evidence="8 12" id="KW-0067">ATP-binding</keyword>
<dbReference type="PROSITE" id="PS50011">
    <property type="entry name" value="PROTEIN_KINASE_DOM"/>
    <property type="match status" value="1"/>
</dbReference>
<dbReference type="GO" id="GO:0008889">
    <property type="term" value="F:glycerophosphodiester phosphodiesterase activity"/>
    <property type="evidence" value="ECO:0007669"/>
    <property type="project" value="UniProtKB-EC"/>
</dbReference>
<dbReference type="SUPFAM" id="SSF56112">
    <property type="entry name" value="Protein kinase-like (PK-like)"/>
    <property type="match status" value="1"/>
</dbReference>
<evidence type="ECO:0000313" key="16">
    <source>
        <dbReference type="EMBL" id="RHN77991.1"/>
    </source>
</evidence>
<keyword evidence="16" id="KW-0378">Hydrolase</keyword>
<dbReference type="FunFam" id="1.10.510.10:FF:000590">
    <property type="entry name" value="PR5-like receptor kinase"/>
    <property type="match status" value="1"/>
</dbReference>
<accession>A0A396JMU5</accession>
<dbReference type="EC" id="3.1.4.46" evidence="16"/>
<keyword evidence="9 14" id="KW-1133">Transmembrane helix</keyword>
<evidence type="ECO:0000256" key="8">
    <source>
        <dbReference type="ARBA" id="ARBA00022840"/>
    </source>
</evidence>
<evidence type="ECO:0000256" key="13">
    <source>
        <dbReference type="SAM" id="MobiDB-lite"/>
    </source>
</evidence>
<keyword evidence="5" id="KW-0732">Signal</keyword>
<dbReference type="InterPro" id="IPR045874">
    <property type="entry name" value="LRK10/LRL21-25-like"/>
</dbReference>
<dbReference type="OrthoDB" id="544400at2759"/>
<keyword evidence="7 16" id="KW-0418">Kinase</keyword>
<dbReference type="AlphaFoldDB" id="A0A396JMU5"/>
<dbReference type="EMBL" id="PSQE01000001">
    <property type="protein sequence ID" value="RHN77991.1"/>
    <property type="molecule type" value="Genomic_DNA"/>
</dbReference>
<evidence type="ECO:0000256" key="14">
    <source>
        <dbReference type="SAM" id="Phobius"/>
    </source>
</evidence>
<evidence type="ECO:0000256" key="11">
    <source>
        <dbReference type="ARBA" id="ARBA00023180"/>
    </source>
</evidence>
<feature type="transmembrane region" description="Helical" evidence="14">
    <location>
        <begin position="280"/>
        <end position="307"/>
    </location>
</feature>
<keyword evidence="4 14" id="KW-0812">Transmembrane</keyword>
<dbReference type="GO" id="GO:0016020">
    <property type="term" value="C:membrane"/>
    <property type="evidence" value="ECO:0007669"/>
    <property type="project" value="UniProtKB-SubCell"/>
</dbReference>
<evidence type="ECO:0000256" key="7">
    <source>
        <dbReference type="ARBA" id="ARBA00022777"/>
    </source>
</evidence>
<dbReference type="Pfam" id="PF13947">
    <property type="entry name" value="GUB_WAK_bind"/>
    <property type="match status" value="1"/>
</dbReference>
<dbReference type="InterPro" id="IPR025287">
    <property type="entry name" value="WAK_GUB"/>
</dbReference>
<dbReference type="InterPro" id="IPR011009">
    <property type="entry name" value="Kinase-like_dom_sf"/>
</dbReference>
<dbReference type="Gene3D" id="3.30.200.20">
    <property type="entry name" value="Phosphorylase Kinase, domain 1"/>
    <property type="match status" value="1"/>
</dbReference>
<organism evidence="16 17">
    <name type="scientific">Medicago truncatula</name>
    <name type="common">Barrel medic</name>
    <name type="synonym">Medicago tribuloides</name>
    <dbReference type="NCBI Taxonomy" id="3880"/>
    <lineage>
        <taxon>Eukaryota</taxon>
        <taxon>Viridiplantae</taxon>
        <taxon>Streptophyta</taxon>
        <taxon>Embryophyta</taxon>
        <taxon>Tracheophyta</taxon>
        <taxon>Spermatophyta</taxon>
        <taxon>Magnoliopsida</taxon>
        <taxon>eudicotyledons</taxon>
        <taxon>Gunneridae</taxon>
        <taxon>Pentapetalae</taxon>
        <taxon>rosids</taxon>
        <taxon>fabids</taxon>
        <taxon>Fabales</taxon>
        <taxon>Fabaceae</taxon>
        <taxon>Papilionoideae</taxon>
        <taxon>50 kb inversion clade</taxon>
        <taxon>NPAAA clade</taxon>
        <taxon>Hologalegina</taxon>
        <taxon>IRL clade</taxon>
        <taxon>Trifolieae</taxon>
        <taxon>Medicago</taxon>
    </lineage>
</organism>
<proteinExistence type="predicted"/>
<evidence type="ECO:0000256" key="9">
    <source>
        <dbReference type="ARBA" id="ARBA00022989"/>
    </source>
</evidence>
<reference evidence="17" key="1">
    <citation type="journal article" date="2018" name="Nat. Plants">
        <title>Whole-genome landscape of Medicago truncatula symbiotic genes.</title>
        <authorList>
            <person name="Pecrix Y."/>
            <person name="Staton S.E."/>
            <person name="Sallet E."/>
            <person name="Lelandais-Briere C."/>
            <person name="Moreau S."/>
            <person name="Carrere S."/>
            <person name="Blein T."/>
            <person name="Jardinaud M.F."/>
            <person name="Latrasse D."/>
            <person name="Zouine M."/>
            <person name="Zahm M."/>
            <person name="Kreplak J."/>
            <person name="Mayjonade B."/>
            <person name="Satge C."/>
            <person name="Perez M."/>
            <person name="Cauet S."/>
            <person name="Marande W."/>
            <person name="Chantry-Darmon C."/>
            <person name="Lopez-Roques C."/>
            <person name="Bouchez O."/>
            <person name="Berard A."/>
            <person name="Debelle F."/>
            <person name="Munos S."/>
            <person name="Bendahmane A."/>
            <person name="Berges H."/>
            <person name="Niebel A."/>
            <person name="Buitink J."/>
            <person name="Frugier F."/>
            <person name="Benhamed M."/>
            <person name="Crespi M."/>
            <person name="Gouzy J."/>
            <person name="Gamas P."/>
        </authorList>
    </citation>
    <scope>NUCLEOTIDE SEQUENCE [LARGE SCALE GENOMIC DNA]</scope>
    <source>
        <strain evidence="17">cv. Jemalong A17</strain>
    </source>
</reference>
<evidence type="ECO:0000256" key="5">
    <source>
        <dbReference type="ARBA" id="ARBA00022729"/>
    </source>
</evidence>
<dbReference type="Pfam" id="PF00069">
    <property type="entry name" value="Pkinase"/>
    <property type="match status" value="1"/>
</dbReference>
<keyword evidence="3" id="KW-0808">Transferase</keyword>
<evidence type="ECO:0000256" key="4">
    <source>
        <dbReference type="ARBA" id="ARBA00022692"/>
    </source>
</evidence>
<dbReference type="InterPro" id="IPR000719">
    <property type="entry name" value="Prot_kinase_dom"/>
</dbReference>
<name>A0A396JMU5_MEDTR</name>
<dbReference type="InterPro" id="IPR008271">
    <property type="entry name" value="Ser/Thr_kinase_AS"/>
</dbReference>
<feature type="domain" description="Protein kinase" evidence="15">
    <location>
        <begin position="345"/>
        <end position="631"/>
    </location>
</feature>
<dbReference type="PANTHER" id="PTHR27009">
    <property type="entry name" value="RUST RESISTANCE KINASE LR10-RELATED"/>
    <property type="match status" value="1"/>
</dbReference>
<evidence type="ECO:0000256" key="3">
    <source>
        <dbReference type="ARBA" id="ARBA00022679"/>
    </source>
</evidence>
<keyword evidence="11" id="KW-0325">Glycoprotein</keyword>
<dbReference type="Proteomes" id="UP000265566">
    <property type="component" value="Chromosome 1"/>
</dbReference>
<dbReference type="Gramene" id="rna1505">
    <property type="protein sequence ID" value="RHN77991.1"/>
    <property type="gene ID" value="gene1505"/>
</dbReference>
<comment type="caution">
    <text evidence="16">The sequence shown here is derived from an EMBL/GenBank/DDBJ whole genome shotgun (WGS) entry which is preliminary data.</text>
</comment>
<dbReference type="FunFam" id="3.30.200.20:FF:000178">
    <property type="entry name" value="serine/threonine-protein kinase PBS1-like"/>
    <property type="match status" value="1"/>
</dbReference>
<evidence type="ECO:0000256" key="10">
    <source>
        <dbReference type="ARBA" id="ARBA00023136"/>
    </source>
</evidence>
<comment type="subcellular location">
    <subcellularLocation>
        <location evidence="1">Membrane</location>
        <topology evidence="1">Single-pass type I membrane protein</topology>
    </subcellularLocation>
</comment>
<protein>
    <submittedName>
        <fullName evidence="16">Putative glycerophosphodiester phosphodiesterase, protein kinase RLK-Pelle-LRK10L-2 family</fullName>
        <ecNumber evidence="16">3.1.4.46</ecNumber>
    </submittedName>
</protein>
<evidence type="ECO:0000313" key="17">
    <source>
        <dbReference type="Proteomes" id="UP000265566"/>
    </source>
</evidence>
<dbReference type="PROSITE" id="PS00107">
    <property type="entry name" value="PROTEIN_KINASE_ATP"/>
    <property type="match status" value="1"/>
</dbReference>
<dbReference type="GO" id="GO:0004674">
    <property type="term" value="F:protein serine/threonine kinase activity"/>
    <property type="evidence" value="ECO:0007669"/>
    <property type="project" value="UniProtKB-KW"/>
</dbReference>
<keyword evidence="10 14" id="KW-0472">Membrane</keyword>
<evidence type="ECO:0000256" key="2">
    <source>
        <dbReference type="ARBA" id="ARBA00022527"/>
    </source>
</evidence>
<dbReference type="GO" id="GO:0005524">
    <property type="term" value="F:ATP binding"/>
    <property type="evidence" value="ECO:0007669"/>
    <property type="project" value="UniProtKB-UniRule"/>
</dbReference>
<dbReference type="PROSITE" id="PS00108">
    <property type="entry name" value="PROTEIN_KINASE_ST"/>
    <property type="match status" value="1"/>
</dbReference>
<feature type="binding site" evidence="12">
    <location>
        <position position="373"/>
    </location>
    <ligand>
        <name>ATP</name>
        <dbReference type="ChEBI" id="CHEBI:30616"/>
    </ligand>
</feature>
<sequence>MSFCHFSENKKMSFFATLNLLVVLVMLLILPYNNVHGDEQQDSCSTRCGDHNISHPFRLKDSPENCGDKRYILSCEDNNQLILYYGSFGKYYVQSINYNNFTIRLLDFNSHGYSNYSLPPHPLGFYSFDSRTINPIALPYRVFGDHYIDLFKSMLYVTCPKHVQYSSGIYFDAACMNISNSYEQQKGNYIVFGDKSLLELALGDECRIELMFLTSWDFKHGGNNNISCTDIHRMMFYGFELSWLNSLCKHGWYSDILDYNNQRRAPSETWSLQALVTVSILMYIGILLGFLSGVKFVLGVPIVLLIYKWRQKHLSVYDGIEDFLRSDNSIMPIRYSYKDIKKITEQFKIKLGNGGYGTVFKGKLRSDRLVAVKLLDKAKTNGQDFVNEVTTIGRIHHVNVVQLIGFCVEGSKRALIYEFMPNGSLEKYIFSLIEESNSLSCKKLYAISLGVARGIAYLHNGCNMKILHFDIKPHNILLDENFNPKVSDFGLARVSPTDKSIVSLTAARGTIGYMAPELFYRNVGTISHKADVYSFGMLLMEMASRRKNLNPLAEQSCQIYFPFWIYGQLHDGSEVTIENDTDEEMKLAKKMMIVALWCIQTKPGDRPSMDKVIEMLEEEDGDLQMPNKPYLYPQDLPAEDFRDGNTRSSWSSSDTSINDFMEPT</sequence>
<evidence type="ECO:0000256" key="12">
    <source>
        <dbReference type="PROSITE-ProRule" id="PRU10141"/>
    </source>
</evidence>
<evidence type="ECO:0000256" key="1">
    <source>
        <dbReference type="ARBA" id="ARBA00004479"/>
    </source>
</evidence>
<evidence type="ECO:0000256" key="6">
    <source>
        <dbReference type="ARBA" id="ARBA00022741"/>
    </source>
</evidence>
<dbReference type="Gene3D" id="1.10.510.10">
    <property type="entry name" value="Transferase(Phosphotransferase) domain 1"/>
    <property type="match status" value="1"/>
</dbReference>